<comment type="caution">
    <text evidence="1">The sequence shown here is derived from an EMBL/GenBank/DDBJ whole genome shotgun (WGS) entry which is preliminary data.</text>
</comment>
<evidence type="ECO:0000313" key="1">
    <source>
        <dbReference type="EMBL" id="HEC56686.1"/>
    </source>
</evidence>
<dbReference type="AlphaFoldDB" id="A0A7J2RZP3"/>
<gene>
    <name evidence="1" type="ORF">ENI32_02205</name>
</gene>
<organism evidence="1">
    <name type="scientific">Candidatus Syntropharchaeum butanivorans</name>
    <dbReference type="NCBI Taxonomy" id="1839936"/>
    <lineage>
        <taxon>Archaea</taxon>
        <taxon>Methanobacteriati</taxon>
        <taxon>Methanobacteriota</taxon>
        <taxon>Stenosarchaea group</taxon>
        <taxon>Methanomicrobia</taxon>
        <taxon>Methanosarcinales</taxon>
        <taxon>ANME-2 cluster</taxon>
        <taxon>Candidatus Syntropharchaeum</taxon>
    </lineage>
</organism>
<proteinExistence type="predicted"/>
<reference evidence="1" key="1">
    <citation type="journal article" date="2020" name="mSystems">
        <title>Genome- and Community-Level Interaction Insights into Carbon Utilization and Element Cycling Functions of Hydrothermarchaeota in Hydrothermal Sediment.</title>
        <authorList>
            <person name="Zhou Z."/>
            <person name="Liu Y."/>
            <person name="Xu W."/>
            <person name="Pan J."/>
            <person name="Luo Z.H."/>
            <person name="Li M."/>
        </authorList>
    </citation>
    <scope>NUCLEOTIDE SEQUENCE [LARGE SCALE GENOMIC DNA]</scope>
    <source>
        <strain evidence="1">HyVt-386</strain>
    </source>
</reference>
<evidence type="ECO:0008006" key="2">
    <source>
        <dbReference type="Google" id="ProtNLM"/>
    </source>
</evidence>
<protein>
    <recommendedName>
        <fullName evidence="2">Transposase</fullName>
    </recommendedName>
</protein>
<dbReference type="EMBL" id="DRIE01000036">
    <property type="protein sequence ID" value="HEC56686.1"/>
    <property type="molecule type" value="Genomic_DNA"/>
</dbReference>
<sequence length="117" mass="13721">MIEQVYGIHIPHNRIHKYLLEEGLAKEEPRKKRRRKPYIRYEREHSISAGHIDWFEKDGIKFCAILDDASRKILAAGEFKNANTENSIALVDKLVEDYWGIMPMKELISDVTLNPWA</sequence>
<accession>A0A7J2RZP3</accession>
<name>A0A7J2RZP3_9EURY</name>
<dbReference type="Proteomes" id="UP000885936">
    <property type="component" value="Unassembled WGS sequence"/>
</dbReference>